<organism evidence="1 2">
    <name type="scientific">Atta colombica</name>
    <dbReference type="NCBI Taxonomy" id="520822"/>
    <lineage>
        <taxon>Eukaryota</taxon>
        <taxon>Metazoa</taxon>
        <taxon>Ecdysozoa</taxon>
        <taxon>Arthropoda</taxon>
        <taxon>Hexapoda</taxon>
        <taxon>Insecta</taxon>
        <taxon>Pterygota</taxon>
        <taxon>Neoptera</taxon>
        <taxon>Endopterygota</taxon>
        <taxon>Hymenoptera</taxon>
        <taxon>Apocrita</taxon>
        <taxon>Aculeata</taxon>
        <taxon>Formicoidea</taxon>
        <taxon>Formicidae</taxon>
        <taxon>Myrmicinae</taxon>
        <taxon>Atta</taxon>
    </lineage>
</organism>
<proteinExistence type="predicted"/>
<keyword evidence="2" id="KW-1185">Reference proteome</keyword>
<reference evidence="1 2" key="1">
    <citation type="submission" date="2015-09" db="EMBL/GenBank/DDBJ databases">
        <title>Atta colombica WGS genome.</title>
        <authorList>
            <person name="Nygaard S."/>
            <person name="Hu H."/>
            <person name="Boomsma J."/>
            <person name="Zhang G."/>
        </authorList>
    </citation>
    <scope>NUCLEOTIDE SEQUENCE [LARGE SCALE GENOMIC DNA]</scope>
    <source>
        <strain evidence="1">Treedump-2</strain>
        <tissue evidence="1">Whole body</tissue>
    </source>
</reference>
<accession>A0A151I068</accession>
<name>A0A151I068_9HYME</name>
<protein>
    <submittedName>
        <fullName evidence="1">Uncharacterized protein</fullName>
    </submittedName>
</protein>
<sequence length="311" mass="35137">MPSGTKRSSSERMEKLNLPANAFCNVMNANNTERGSREHFRLGLTEEVASLEISGFEKLQVHRTDLTSSSETPTSAYSFSYTSRSNFLDENCITELRGDGTQPRTGAAARIAHTRDCDTCAPDGSGCSSCSDDVKGEAGTSADNTAALFRRTKFTLRDSVNSDHRRAELQLILLRAQVKPGRCTGERALHCRARTLFRSFHCIRVRIVSDCRFYTREKRDKRFVLVIFGVSTIGVREVHKSFLEYRNVSALNSPVVVYIRFYVKILSLKKTRSTLYADRNNLDSLLFMSLPVINDCPRFRMCSYKCRTFIG</sequence>
<dbReference type="Proteomes" id="UP000078540">
    <property type="component" value="Unassembled WGS sequence"/>
</dbReference>
<gene>
    <name evidence="1" type="ORF">ALC53_10900</name>
</gene>
<dbReference type="EMBL" id="KQ976642">
    <property type="protein sequence ID" value="KYM78683.1"/>
    <property type="molecule type" value="Genomic_DNA"/>
</dbReference>
<evidence type="ECO:0000313" key="2">
    <source>
        <dbReference type="Proteomes" id="UP000078540"/>
    </source>
</evidence>
<dbReference type="AlphaFoldDB" id="A0A151I068"/>
<evidence type="ECO:0000313" key="1">
    <source>
        <dbReference type="EMBL" id="KYM78683.1"/>
    </source>
</evidence>